<dbReference type="SMART" id="SM00304">
    <property type="entry name" value="HAMP"/>
    <property type="match status" value="1"/>
</dbReference>
<reference evidence="18" key="1">
    <citation type="journal article" date="2019" name="Int. J. Syst. Evol. Microbiol.">
        <title>The Global Catalogue of Microorganisms (GCM) 10K type strain sequencing project: providing services to taxonomists for standard genome sequencing and annotation.</title>
        <authorList>
            <consortium name="The Broad Institute Genomics Platform"/>
            <consortium name="The Broad Institute Genome Sequencing Center for Infectious Disease"/>
            <person name="Wu L."/>
            <person name="Ma J."/>
        </authorList>
    </citation>
    <scope>NUCLEOTIDE SEQUENCE [LARGE SCALE GENOMIC DNA]</scope>
    <source>
        <strain evidence="18">CCUG 54527</strain>
    </source>
</reference>
<dbReference type="Gene3D" id="6.10.340.10">
    <property type="match status" value="1"/>
</dbReference>
<dbReference type="InterPro" id="IPR004358">
    <property type="entry name" value="Sig_transdc_His_kin-like_C"/>
</dbReference>
<dbReference type="RefSeq" id="WP_377734813.1">
    <property type="nucleotide sequence ID" value="NZ_JBHSRI010000022.1"/>
</dbReference>
<dbReference type="InterPro" id="IPR036097">
    <property type="entry name" value="HisK_dim/P_sf"/>
</dbReference>
<protein>
    <recommendedName>
        <fullName evidence="3">histidine kinase</fullName>
        <ecNumber evidence="3">2.7.13.3</ecNumber>
    </recommendedName>
</protein>
<feature type="transmembrane region" description="Helical" evidence="14">
    <location>
        <begin position="12"/>
        <end position="37"/>
    </location>
</feature>
<keyword evidence="13 14" id="KW-0472">Membrane</keyword>
<keyword evidence="6" id="KW-0808">Transferase</keyword>
<dbReference type="SUPFAM" id="SSF47384">
    <property type="entry name" value="Homodimeric domain of signal transducing histidine kinase"/>
    <property type="match status" value="1"/>
</dbReference>
<feature type="transmembrane region" description="Helical" evidence="14">
    <location>
        <begin position="152"/>
        <end position="178"/>
    </location>
</feature>
<accession>A0ABW1LBL9</accession>
<evidence type="ECO:0000256" key="14">
    <source>
        <dbReference type="SAM" id="Phobius"/>
    </source>
</evidence>
<evidence type="ECO:0000256" key="8">
    <source>
        <dbReference type="ARBA" id="ARBA00022741"/>
    </source>
</evidence>
<dbReference type="EMBL" id="JBHSRI010000022">
    <property type="protein sequence ID" value="MFC6040387.1"/>
    <property type="molecule type" value="Genomic_DNA"/>
</dbReference>
<dbReference type="InterPro" id="IPR003661">
    <property type="entry name" value="HisK_dim/P_dom"/>
</dbReference>
<dbReference type="SUPFAM" id="SSF55874">
    <property type="entry name" value="ATPase domain of HSP90 chaperone/DNA topoisomerase II/histidine kinase"/>
    <property type="match status" value="1"/>
</dbReference>
<dbReference type="SUPFAM" id="SSF158472">
    <property type="entry name" value="HAMP domain-like"/>
    <property type="match status" value="1"/>
</dbReference>
<comment type="subcellular location">
    <subcellularLocation>
        <location evidence="2">Cell membrane</location>
        <topology evidence="2">Multi-pass membrane protein</topology>
    </subcellularLocation>
</comment>
<evidence type="ECO:0000313" key="17">
    <source>
        <dbReference type="EMBL" id="MFC6040387.1"/>
    </source>
</evidence>
<evidence type="ECO:0000256" key="4">
    <source>
        <dbReference type="ARBA" id="ARBA00022475"/>
    </source>
</evidence>
<evidence type="ECO:0000256" key="3">
    <source>
        <dbReference type="ARBA" id="ARBA00012438"/>
    </source>
</evidence>
<dbReference type="InterPro" id="IPR003594">
    <property type="entry name" value="HATPase_dom"/>
</dbReference>
<dbReference type="GO" id="GO:0005524">
    <property type="term" value="F:ATP binding"/>
    <property type="evidence" value="ECO:0007669"/>
    <property type="project" value="UniProtKB-KW"/>
</dbReference>
<keyword evidence="10 17" id="KW-0067">ATP-binding</keyword>
<evidence type="ECO:0000256" key="9">
    <source>
        <dbReference type="ARBA" id="ARBA00022777"/>
    </source>
</evidence>
<name>A0ABW1LBL9_9BACL</name>
<dbReference type="InterPro" id="IPR005467">
    <property type="entry name" value="His_kinase_dom"/>
</dbReference>
<comment type="catalytic activity">
    <reaction evidence="1">
        <text>ATP + protein L-histidine = ADP + protein N-phospho-L-histidine.</text>
        <dbReference type="EC" id="2.7.13.3"/>
    </reaction>
</comment>
<keyword evidence="8" id="KW-0547">Nucleotide-binding</keyword>
<evidence type="ECO:0000256" key="7">
    <source>
        <dbReference type="ARBA" id="ARBA00022692"/>
    </source>
</evidence>
<proteinExistence type="predicted"/>
<dbReference type="InterPro" id="IPR003660">
    <property type="entry name" value="HAMP_dom"/>
</dbReference>
<dbReference type="SMART" id="SM00388">
    <property type="entry name" value="HisKA"/>
    <property type="match status" value="1"/>
</dbReference>
<feature type="domain" description="Histidine kinase" evidence="15">
    <location>
        <begin position="240"/>
        <end position="455"/>
    </location>
</feature>
<evidence type="ECO:0000313" key="18">
    <source>
        <dbReference type="Proteomes" id="UP001596170"/>
    </source>
</evidence>
<evidence type="ECO:0000256" key="5">
    <source>
        <dbReference type="ARBA" id="ARBA00022553"/>
    </source>
</evidence>
<dbReference type="Gene3D" id="1.10.287.130">
    <property type="match status" value="1"/>
</dbReference>
<feature type="domain" description="HAMP" evidence="16">
    <location>
        <begin position="180"/>
        <end position="232"/>
    </location>
</feature>
<evidence type="ECO:0000256" key="10">
    <source>
        <dbReference type="ARBA" id="ARBA00022840"/>
    </source>
</evidence>
<comment type="caution">
    <text evidence="17">The sequence shown here is derived from an EMBL/GenBank/DDBJ whole genome shotgun (WGS) entry which is preliminary data.</text>
</comment>
<dbReference type="Pfam" id="PF00512">
    <property type="entry name" value="HisKA"/>
    <property type="match status" value="1"/>
</dbReference>
<evidence type="ECO:0000256" key="12">
    <source>
        <dbReference type="ARBA" id="ARBA00023012"/>
    </source>
</evidence>
<keyword evidence="9" id="KW-0418">Kinase</keyword>
<dbReference type="Pfam" id="PF00672">
    <property type="entry name" value="HAMP"/>
    <property type="match status" value="1"/>
</dbReference>
<keyword evidence="4" id="KW-1003">Cell membrane</keyword>
<dbReference type="SMART" id="SM00387">
    <property type="entry name" value="HATPase_c"/>
    <property type="match status" value="1"/>
</dbReference>
<dbReference type="PROSITE" id="PS50885">
    <property type="entry name" value="HAMP"/>
    <property type="match status" value="1"/>
</dbReference>
<dbReference type="InterPro" id="IPR050398">
    <property type="entry name" value="HssS/ArlS-like"/>
</dbReference>
<keyword evidence="11 14" id="KW-1133">Transmembrane helix</keyword>
<dbReference type="EC" id="2.7.13.3" evidence="3"/>
<evidence type="ECO:0000259" key="15">
    <source>
        <dbReference type="PROSITE" id="PS50109"/>
    </source>
</evidence>
<sequence length="455" mass="51677">MKFKFKVSSISLKLGLLFSSIFFTLFLILGSILYGVFTNLFVDYIKQDLLVRGDNHARIINESSTGQTIEHVVEMEKGATTSVLITDKDQQLLASSTPLKRDMNNHFVAKGSKQTSHVLESNWRQHEYIITVSPIKTGFVYMYYPSKILREIIFIMDVLFIVAGVGIVLLTFGLIGLLSQRLAKPLVIMKEATNKMALGKYSENIPIKGNDEIAQLGNSIQLLGEQLQYFEKSRNEFLAAVSHELRTPLTYIKGYSDILLKGNIYSVTDQENYLKIINKEASRISFLVNDLFEMSKLQIGEFELNKEKAMINMLIEKVVSNLEPAARKKGIEIKREYQTDLPAIPIDVHRMEQVFYNLIENAIKYSIQGEITVRSYLKNEFVIIEIKDSGIGIPSDELPKIWERFYRVDQSRTRKTGGTGLGLYVVKQIIESHSGNIVVSSVENEGSTFIIFLKL</sequence>
<gene>
    <name evidence="17" type="ORF">ACFPYN_13240</name>
</gene>
<dbReference type="Gene3D" id="3.30.565.10">
    <property type="entry name" value="Histidine kinase-like ATPase, C-terminal domain"/>
    <property type="match status" value="1"/>
</dbReference>
<dbReference type="Proteomes" id="UP001596170">
    <property type="component" value="Unassembled WGS sequence"/>
</dbReference>
<keyword evidence="12" id="KW-0902">Two-component regulatory system</keyword>
<dbReference type="PRINTS" id="PR00344">
    <property type="entry name" value="BCTRLSENSOR"/>
</dbReference>
<organism evidence="17 18">
    <name type="scientific">Paenisporosarcina macmurdoensis</name>
    <dbReference type="NCBI Taxonomy" id="212659"/>
    <lineage>
        <taxon>Bacteria</taxon>
        <taxon>Bacillati</taxon>
        <taxon>Bacillota</taxon>
        <taxon>Bacilli</taxon>
        <taxon>Bacillales</taxon>
        <taxon>Caryophanaceae</taxon>
        <taxon>Paenisporosarcina</taxon>
    </lineage>
</organism>
<dbReference type="InterPro" id="IPR036890">
    <property type="entry name" value="HATPase_C_sf"/>
</dbReference>
<dbReference type="Pfam" id="PF02518">
    <property type="entry name" value="HATPase_c"/>
    <property type="match status" value="1"/>
</dbReference>
<keyword evidence="5" id="KW-0597">Phosphoprotein</keyword>
<dbReference type="CDD" id="cd00082">
    <property type="entry name" value="HisKA"/>
    <property type="match status" value="1"/>
</dbReference>
<keyword evidence="18" id="KW-1185">Reference proteome</keyword>
<evidence type="ECO:0000259" key="16">
    <source>
        <dbReference type="PROSITE" id="PS50885"/>
    </source>
</evidence>
<evidence type="ECO:0000256" key="2">
    <source>
        <dbReference type="ARBA" id="ARBA00004651"/>
    </source>
</evidence>
<dbReference type="CDD" id="cd00075">
    <property type="entry name" value="HATPase"/>
    <property type="match status" value="1"/>
</dbReference>
<evidence type="ECO:0000256" key="13">
    <source>
        <dbReference type="ARBA" id="ARBA00023136"/>
    </source>
</evidence>
<keyword evidence="7 14" id="KW-0812">Transmembrane</keyword>
<dbReference type="CDD" id="cd06225">
    <property type="entry name" value="HAMP"/>
    <property type="match status" value="1"/>
</dbReference>
<evidence type="ECO:0000256" key="11">
    <source>
        <dbReference type="ARBA" id="ARBA00022989"/>
    </source>
</evidence>
<evidence type="ECO:0000256" key="1">
    <source>
        <dbReference type="ARBA" id="ARBA00000085"/>
    </source>
</evidence>
<dbReference type="PANTHER" id="PTHR45528:SF1">
    <property type="entry name" value="SENSOR HISTIDINE KINASE CPXA"/>
    <property type="match status" value="1"/>
</dbReference>
<dbReference type="PANTHER" id="PTHR45528">
    <property type="entry name" value="SENSOR HISTIDINE KINASE CPXA"/>
    <property type="match status" value="1"/>
</dbReference>
<dbReference type="PROSITE" id="PS50109">
    <property type="entry name" value="HIS_KIN"/>
    <property type="match status" value="1"/>
</dbReference>
<evidence type="ECO:0000256" key="6">
    <source>
        <dbReference type="ARBA" id="ARBA00022679"/>
    </source>
</evidence>